<accession>A0A5B7JTV2</accession>
<dbReference type="Proteomes" id="UP000324222">
    <property type="component" value="Unassembled WGS sequence"/>
</dbReference>
<evidence type="ECO:0000313" key="1">
    <source>
        <dbReference type="EMBL" id="MPC96547.1"/>
    </source>
</evidence>
<gene>
    <name evidence="1" type="ORF">E2C01_091810</name>
</gene>
<comment type="caution">
    <text evidence="1">The sequence shown here is derived from an EMBL/GenBank/DDBJ whole genome shotgun (WGS) entry which is preliminary data.</text>
</comment>
<keyword evidence="2" id="KW-1185">Reference proteome</keyword>
<reference evidence="1 2" key="1">
    <citation type="submission" date="2019-05" db="EMBL/GenBank/DDBJ databases">
        <title>Another draft genome of Portunus trituberculatus and its Hox gene families provides insights of decapod evolution.</title>
        <authorList>
            <person name="Jeong J.-H."/>
            <person name="Song I."/>
            <person name="Kim S."/>
            <person name="Choi T."/>
            <person name="Kim D."/>
            <person name="Ryu S."/>
            <person name="Kim W."/>
        </authorList>
    </citation>
    <scope>NUCLEOTIDE SEQUENCE [LARGE SCALE GENOMIC DNA]</scope>
    <source>
        <tissue evidence="1">Muscle</tissue>
    </source>
</reference>
<name>A0A5B7JTV2_PORTR</name>
<evidence type="ECO:0000313" key="2">
    <source>
        <dbReference type="Proteomes" id="UP000324222"/>
    </source>
</evidence>
<dbReference type="EMBL" id="VSRR010106407">
    <property type="protein sequence ID" value="MPC96547.1"/>
    <property type="molecule type" value="Genomic_DNA"/>
</dbReference>
<organism evidence="1 2">
    <name type="scientific">Portunus trituberculatus</name>
    <name type="common">Swimming crab</name>
    <name type="synonym">Neptunus trituberculatus</name>
    <dbReference type="NCBI Taxonomy" id="210409"/>
    <lineage>
        <taxon>Eukaryota</taxon>
        <taxon>Metazoa</taxon>
        <taxon>Ecdysozoa</taxon>
        <taxon>Arthropoda</taxon>
        <taxon>Crustacea</taxon>
        <taxon>Multicrustacea</taxon>
        <taxon>Malacostraca</taxon>
        <taxon>Eumalacostraca</taxon>
        <taxon>Eucarida</taxon>
        <taxon>Decapoda</taxon>
        <taxon>Pleocyemata</taxon>
        <taxon>Brachyura</taxon>
        <taxon>Eubrachyura</taxon>
        <taxon>Portunoidea</taxon>
        <taxon>Portunidae</taxon>
        <taxon>Portuninae</taxon>
        <taxon>Portunus</taxon>
    </lineage>
</organism>
<dbReference type="AlphaFoldDB" id="A0A5B7JTV2"/>
<proteinExistence type="predicted"/>
<sequence>MLIFSTASSCTTFRFPYKDWRSPICPLSGITRESRVSPRTYRRSHATAALSCALCRWLAG</sequence>
<protein>
    <submittedName>
        <fullName evidence="1">Uncharacterized protein</fullName>
    </submittedName>
</protein>